<accession>A0A3S4CLT1</accession>
<dbReference type="RefSeq" id="WP_126155645.1">
    <property type="nucleotide sequence ID" value="NZ_UZWE01000050.1"/>
</dbReference>
<dbReference type="Proteomes" id="UP000270743">
    <property type="component" value="Unassembled WGS sequence"/>
</dbReference>
<sequence>MAEAGGADIEAKVGVSGVSAVRAAFRMMASEATRLTGATSRVAASARSDFGRIITAGIQPAAAAVSNLQGAIGMLSFGGAIAGAMTLLGTMRTIASTTLETGNEINRLASAAKTWGVGPEGGYSSASRMEAVESLLSRATGNDEGQGLYPMMQALLSVVDAARADDQTAKDMLDALNIKPSTLFRAGTDELLPLPDMIKAISVAVNELDEASKMNAFNKLFTGDAMKAAALFEMTPRAIDDYLKERSRLTNIRQMDEEWARELFLAKDRQQAAMTGMSTSLARGYADAFIGILNSRTAFMSGIQGDLEDVGTVFGDFGENVANRMEIFGDRILGILRGVGGNIAEGPLVGALDVVVRMLDWSLTKVEQFADYVMNGNAEPGWIKALDFAVRGVGAAFGWVRDRAMELNEYLETGTTDVGWVRVISAGVTMVSEALEWVQARVIEFLDYLEKGETDVGWVNQLVEALGMVETAIGYVQTAFNALAEFFGLDSFGEKTALVLGLLFFRRTIFGVISSLSLLAGKKVLGAVVSQLTSIGTAATNAATGGVATLLSRLADVAKSPLLKVGAGVAAGFAAVSEAEHITLIADIVDRGKALGEEVAKEEGEEAGKAYASAYIRSAMDELRKNRGDGFIMSIYEKIGSDASFSALYAELEEAMNESLSDLGSRAKTFAIAGAQQAYADLADELGWDLAPDGTVQLPGGLTISAAELTNGALDGVNEALQGMKASVIVDDVTFSGAAKALDIIGKPLAPEDRTSHYAEKYPQLTHQVMIDLGGGRQIPIRTTPDVARQVERDAALMARSGM</sequence>
<dbReference type="EMBL" id="UZWE01000050">
    <property type="protein sequence ID" value="VDS10039.1"/>
    <property type="molecule type" value="Genomic_DNA"/>
</dbReference>
<protein>
    <submittedName>
        <fullName evidence="1">Uncharacterized protein</fullName>
    </submittedName>
</protein>
<name>A0A3S4CLT1_9RHOB</name>
<evidence type="ECO:0000313" key="1">
    <source>
        <dbReference type="EMBL" id="VDS10039.1"/>
    </source>
</evidence>
<reference evidence="1 2" key="1">
    <citation type="submission" date="2018-12" db="EMBL/GenBank/DDBJ databases">
        <authorList>
            <person name="Criscuolo A."/>
        </authorList>
    </citation>
    <scope>NUCLEOTIDE SEQUENCE [LARGE SCALE GENOMIC DNA]</scope>
    <source>
        <strain evidence="1">ACIP1116241</strain>
    </source>
</reference>
<organism evidence="1 2">
    <name type="scientific">Paracoccus haematequi</name>
    <dbReference type="NCBI Taxonomy" id="2491866"/>
    <lineage>
        <taxon>Bacteria</taxon>
        <taxon>Pseudomonadati</taxon>
        <taxon>Pseudomonadota</taxon>
        <taxon>Alphaproteobacteria</taxon>
        <taxon>Rhodobacterales</taxon>
        <taxon>Paracoccaceae</taxon>
        <taxon>Paracoccus</taxon>
    </lineage>
</organism>
<dbReference type="AlphaFoldDB" id="A0A3S4CLT1"/>
<proteinExistence type="predicted"/>
<keyword evidence="2" id="KW-1185">Reference proteome</keyword>
<gene>
    <name evidence="1" type="ORF">PARHAE_03250</name>
</gene>
<evidence type="ECO:0000313" key="2">
    <source>
        <dbReference type="Proteomes" id="UP000270743"/>
    </source>
</evidence>